<proteinExistence type="predicted"/>
<name>X1HZN6_9ZZZZ</name>
<protein>
    <submittedName>
        <fullName evidence="1">Uncharacterized protein</fullName>
    </submittedName>
</protein>
<comment type="caution">
    <text evidence="1">The sequence shown here is derived from an EMBL/GenBank/DDBJ whole genome shotgun (WGS) entry which is preliminary data.</text>
</comment>
<dbReference type="EMBL" id="BARU01017349">
    <property type="protein sequence ID" value="GAH59309.1"/>
    <property type="molecule type" value="Genomic_DNA"/>
</dbReference>
<organism evidence="1">
    <name type="scientific">marine sediment metagenome</name>
    <dbReference type="NCBI Taxonomy" id="412755"/>
    <lineage>
        <taxon>unclassified sequences</taxon>
        <taxon>metagenomes</taxon>
        <taxon>ecological metagenomes</taxon>
    </lineage>
</organism>
<sequence>MSEKLRSKCCGAKIYWESVEIDPYRHIDTPYCSKCHKPCEPCEVEEKEEERK</sequence>
<reference evidence="1" key="1">
    <citation type="journal article" date="2014" name="Front. Microbiol.">
        <title>High frequency of phylogenetically diverse reductive dehalogenase-homologous genes in deep subseafloor sedimentary metagenomes.</title>
        <authorList>
            <person name="Kawai M."/>
            <person name="Futagami T."/>
            <person name="Toyoda A."/>
            <person name="Takaki Y."/>
            <person name="Nishi S."/>
            <person name="Hori S."/>
            <person name="Arai W."/>
            <person name="Tsubouchi T."/>
            <person name="Morono Y."/>
            <person name="Uchiyama I."/>
            <person name="Ito T."/>
            <person name="Fujiyama A."/>
            <person name="Inagaki F."/>
            <person name="Takami H."/>
        </authorList>
    </citation>
    <scope>NUCLEOTIDE SEQUENCE</scope>
    <source>
        <strain evidence="1">Expedition CK06-06</strain>
    </source>
</reference>
<evidence type="ECO:0000313" key="1">
    <source>
        <dbReference type="EMBL" id="GAH59309.1"/>
    </source>
</evidence>
<gene>
    <name evidence="1" type="ORF">S03H2_28793</name>
</gene>
<dbReference type="AlphaFoldDB" id="X1HZN6"/>
<accession>X1HZN6</accession>